<protein>
    <submittedName>
        <fullName evidence="1">Uncharacterized protein</fullName>
    </submittedName>
</protein>
<accession>A0A511N2E5</accession>
<dbReference type="Proteomes" id="UP000321306">
    <property type="component" value="Unassembled WGS sequence"/>
</dbReference>
<gene>
    <name evidence="1" type="ORF">DC3_22630</name>
</gene>
<dbReference type="EMBL" id="BJXB01000009">
    <property type="protein sequence ID" value="GEM46628.1"/>
    <property type="molecule type" value="Genomic_DNA"/>
</dbReference>
<reference evidence="1 2" key="1">
    <citation type="submission" date="2019-07" db="EMBL/GenBank/DDBJ databases">
        <title>Whole genome shotgun sequence of Deinococcus cellulosilyticus NBRC 106333.</title>
        <authorList>
            <person name="Hosoyama A."/>
            <person name="Uohara A."/>
            <person name="Ohji S."/>
            <person name="Ichikawa N."/>
        </authorList>
    </citation>
    <scope>NUCLEOTIDE SEQUENCE [LARGE SCALE GENOMIC DNA]</scope>
    <source>
        <strain evidence="1 2">NBRC 106333</strain>
    </source>
</reference>
<proteinExistence type="predicted"/>
<organism evidence="1 2">
    <name type="scientific">Deinococcus cellulosilyticus (strain DSM 18568 / NBRC 106333 / KACC 11606 / 5516J-15)</name>
    <dbReference type="NCBI Taxonomy" id="1223518"/>
    <lineage>
        <taxon>Bacteria</taxon>
        <taxon>Thermotogati</taxon>
        <taxon>Deinococcota</taxon>
        <taxon>Deinococci</taxon>
        <taxon>Deinococcales</taxon>
        <taxon>Deinococcaceae</taxon>
        <taxon>Deinococcus</taxon>
    </lineage>
</organism>
<keyword evidence="2" id="KW-1185">Reference proteome</keyword>
<evidence type="ECO:0000313" key="1">
    <source>
        <dbReference type="EMBL" id="GEM46628.1"/>
    </source>
</evidence>
<sequence length="96" mass="11219">MDIFRGLSIVEVVCHHLLLIVLNRTLHFAVPVFPCMTADDFTQAAVMKPFNARRFHRGGFKKSLMPHVIWTLLYGEKIHAVGGDLLDWERWLFWLQ</sequence>
<dbReference type="RefSeq" id="WP_146884444.1">
    <property type="nucleotide sequence ID" value="NZ_BJXB01000009.1"/>
</dbReference>
<comment type="caution">
    <text evidence="1">The sequence shown here is derived from an EMBL/GenBank/DDBJ whole genome shotgun (WGS) entry which is preliminary data.</text>
</comment>
<evidence type="ECO:0000313" key="2">
    <source>
        <dbReference type="Proteomes" id="UP000321306"/>
    </source>
</evidence>
<name>A0A511N2E5_DEIC1</name>
<dbReference type="AlphaFoldDB" id="A0A511N2E5"/>
<dbReference type="OrthoDB" id="64754at2"/>